<reference evidence="2 3" key="1">
    <citation type="submission" date="2012-12" db="EMBL/GenBank/DDBJ databases">
        <title>Genome Assembly of Photobacterium sp. AK15.</title>
        <authorList>
            <person name="Khatri I."/>
            <person name="Vaidya B."/>
            <person name="Srinivas T.N.R."/>
            <person name="Subramanian S."/>
            <person name="Pinnaka A."/>
        </authorList>
    </citation>
    <scope>NUCLEOTIDE SEQUENCE [LARGE SCALE GENOMIC DNA]</scope>
    <source>
        <strain evidence="2 3">AK15</strain>
    </source>
</reference>
<evidence type="ECO:0000256" key="1">
    <source>
        <dbReference type="SAM" id="SignalP"/>
    </source>
</evidence>
<dbReference type="AlphaFoldDB" id="L8JFB3"/>
<evidence type="ECO:0000313" key="2">
    <source>
        <dbReference type="EMBL" id="ELR66933.1"/>
    </source>
</evidence>
<feature type="signal peptide" evidence="1">
    <location>
        <begin position="1"/>
        <end position="22"/>
    </location>
</feature>
<gene>
    <name evidence="2" type="ORF">C942_04632</name>
</gene>
<dbReference type="EMBL" id="AMZO01000006">
    <property type="protein sequence ID" value="ELR66933.1"/>
    <property type="molecule type" value="Genomic_DNA"/>
</dbReference>
<protein>
    <recommendedName>
        <fullName evidence="4">SbsA Ig-like domain-containing protein</fullName>
    </recommendedName>
</protein>
<accession>L8JFB3</accession>
<sequence length="275" mass="30829">MKAAYLFSIAMGLMICSSTVLASQCESMADKAQVSAVYPTADVLPENLLRFYVYFSKPMQRQDILSSVYLVDQDGNRLDGVFLDNKFDLWSPDSSRLTLLFDPGRVKTGLVAHNAMGRALKPGEEYQLVIDTSAADVDGCYLNRTFRKTFTATEADYEVPDIHEWTIHQPEQGSNEPLKIDLNGKMDHVSLAYRIRVKDEVGNTVAGSIALSKHEQQWIFTPEQLWESSQYQVVVDPVLEDVAGNRLTGLFDQPSLARESAGQQWISIPVQLDEK</sequence>
<evidence type="ECO:0008006" key="4">
    <source>
        <dbReference type="Google" id="ProtNLM"/>
    </source>
</evidence>
<evidence type="ECO:0000313" key="3">
    <source>
        <dbReference type="Proteomes" id="UP000011134"/>
    </source>
</evidence>
<feature type="chain" id="PRO_5003993879" description="SbsA Ig-like domain-containing protein" evidence="1">
    <location>
        <begin position="23"/>
        <end position="275"/>
    </location>
</feature>
<keyword evidence="1" id="KW-0732">Signal</keyword>
<organism evidence="2 3">
    <name type="scientific">Photobacterium marinum</name>
    <dbReference type="NCBI Taxonomy" id="1056511"/>
    <lineage>
        <taxon>Bacteria</taxon>
        <taxon>Pseudomonadati</taxon>
        <taxon>Pseudomonadota</taxon>
        <taxon>Gammaproteobacteria</taxon>
        <taxon>Vibrionales</taxon>
        <taxon>Vibrionaceae</taxon>
        <taxon>Photobacterium</taxon>
    </lineage>
</organism>
<dbReference type="Proteomes" id="UP000011134">
    <property type="component" value="Unassembled WGS sequence"/>
</dbReference>
<dbReference type="OrthoDB" id="246488at2"/>
<comment type="caution">
    <text evidence="2">The sequence shown here is derived from an EMBL/GenBank/DDBJ whole genome shotgun (WGS) entry which is preliminary data.</text>
</comment>
<dbReference type="RefSeq" id="WP_007464046.1">
    <property type="nucleotide sequence ID" value="NZ_AMZO01000006.1"/>
</dbReference>
<name>L8JFB3_9GAMM</name>
<keyword evidence="3" id="KW-1185">Reference proteome</keyword>
<proteinExistence type="predicted"/>
<dbReference type="PATRIC" id="fig|1056511.3.peg.1461"/>